<evidence type="ECO:0000313" key="11">
    <source>
        <dbReference type="EMBL" id="CAH2240631.1"/>
    </source>
</evidence>
<proteinExistence type="inferred from homology"/>
<organism evidence="11 12">
    <name type="scientific">Pararge aegeria aegeria</name>
    <dbReference type="NCBI Taxonomy" id="348720"/>
    <lineage>
        <taxon>Eukaryota</taxon>
        <taxon>Metazoa</taxon>
        <taxon>Ecdysozoa</taxon>
        <taxon>Arthropoda</taxon>
        <taxon>Hexapoda</taxon>
        <taxon>Insecta</taxon>
        <taxon>Pterygota</taxon>
        <taxon>Neoptera</taxon>
        <taxon>Endopterygota</taxon>
        <taxon>Lepidoptera</taxon>
        <taxon>Glossata</taxon>
        <taxon>Ditrysia</taxon>
        <taxon>Papilionoidea</taxon>
        <taxon>Nymphalidae</taxon>
        <taxon>Satyrinae</taxon>
        <taxon>Satyrini</taxon>
        <taxon>Parargina</taxon>
        <taxon>Pararge</taxon>
    </lineage>
</organism>
<keyword evidence="9" id="KW-0732">Signal</keyword>
<keyword evidence="7" id="KW-0376">Hydrogen peroxide</keyword>
<dbReference type="GO" id="GO:0005739">
    <property type="term" value="C:mitochondrion"/>
    <property type="evidence" value="ECO:0007669"/>
    <property type="project" value="TreeGrafter"/>
</dbReference>
<accession>A0A8S4RQN6</accession>
<dbReference type="PROSITE" id="PS51402">
    <property type="entry name" value="CATALASE_3"/>
    <property type="match status" value="1"/>
</dbReference>
<dbReference type="InterPro" id="IPR024711">
    <property type="entry name" value="Catalase_clade1/3"/>
</dbReference>
<evidence type="ECO:0000259" key="10">
    <source>
        <dbReference type="SMART" id="SM01060"/>
    </source>
</evidence>
<evidence type="ECO:0000256" key="5">
    <source>
        <dbReference type="ARBA" id="ARBA00023002"/>
    </source>
</evidence>
<evidence type="ECO:0000256" key="7">
    <source>
        <dbReference type="ARBA" id="ARBA00023324"/>
    </source>
</evidence>
<keyword evidence="12" id="KW-1185">Reference proteome</keyword>
<dbReference type="SMART" id="SM01060">
    <property type="entry name" value="Catalase"/>
    <property type="match status" value="1"/>
</dbReference>
<evidence type="ECO:0000256" key="6">
    <source>
        <dbReference type="ARBA" id="ARBA00023004"/>
    </source>
</evidence>
<comment type="cofactor">
    <cofactor evidence="8">
        <name>heme</name>
        <dbReference type="ChEBI" id="CHEBI:30413"/>
    </cofactor>
</comment>
<dbReference type="GO" id="GO:0005777">
    <property type="term" value="C:peroxisome"/>
    <property type="evidence" value="ECO:0007669"/>
    <property type="project" value="TreeGrafter"/>
</dbReference>
<keyword evidence="5" id="KW-0560">Oxidoreductase</keyword>
<evidence type="ECO:0000256" key="9">
    <source>
        <dbReference type="SAM" id="SignalP"/>
    </source>
</evidence>
<evidence type="ECO:0000313" key="12">
    <source>
        <dbReference type="Proteomes" id="UP000838756"/>
    </source>
</evidence>
<feature type="chain" id="PRO_5035936130" evidence="9">
    <location>
        <begin position="18"/>
        <end position="487"/>
    </location>
</feature>
<keyword evidence="6 8" id="KW-0408">Iron</keyword>
<dbReference type="Pfam" id="PF00199">
    <property type="entry name" value="Catalase"/>
    <property type="match status" value="1"/>
</dbReference>
<dbReference type="Pfam" id="PF06628">
    <property type="entry name" value="Catalase-rel"/>
    <property type="match status" value="1"/>
</dbReference>
<gene>
    <name evidence="11" type="primary">jg14226</name>
    <name evidence="11" type="ORF">PAEG_LOCUS17199</name>
</gene>
<keyword evidence="2" id="KW-0575">Peroxidase</keyword>
<comment type="caution">
    <text evidence="11">The sequence shown here is derived from an EMBL/GenBank/DDBJ whole genome shotgun (WGS) entry which is preliminary data.</text>
</comment>
<dbReference type="InterPro" id="IPR020835">
    <property type="entry name" value="Catalase_sf"/>
</dbReference>
<name>A0A8S4RQN6_9NEOP</name>
<evidence type="ECO:0000256" key="3">
    <source>
        <dbReference type="ARBA" id="ARBA00022617"/>
    </source>
</evidence>
<sequence length="487" mass="54548">MILKMLAFLVMLAASAAATNQDWHPAVDSVLLSQIRENSPADLMSVSNGAPVTYCEVNSTLNKPLIRNAFLMDHVTSMDRERTSGRTLHNQGSGAFGYFEVTHDISHICKAKLFDEIGKKTPVAIRFSPAANEKGAPELNRGARGFSVKFYTEEGNLDLPGLNMPMFFSKNPLKFREFVYALRKDPAVYLYNPMGLWDIIISNPEALNMFLLVFGDRGIPKTYRHMPGYNIHTLQVVNEKGENHFVRLHFTPDAGIKHLTSAEAQKVAATDPDFYTRDLYDAIEKGDYPSWTVSIQIASEADVQSHGWCLFDITRVLPINDFPKYPFAKIVLNRNPKNYFAEIEQLAFCPANLVNGILGAPDKVYEARRFAYADAQLYRLGPNFEKIPVNCPLHVTEYSDSYDEPVGSQATQNAGLLKIKEEEPYNLDQAAELYENEMTADERARLHKTVIAMLTPASSSVQQKVIELFTSVHPDLGNTIAQGLNAR</sequence>
<comment type="similarity">
    <text evidence="1">Belongs to the catalase family.</text>
</comment>
<evidence type="ECO:0000256" key="1">
    <source>
        <dbReference type="ARBA" id="ARBA00005329"/>
    </source>
</evidence>
<evidence type="ECO:0000256" key="8">
    <source>
        <dbReference type="PIRSR" id="PIRSR038928-2"/>
    </source>
</evidence>
<dbReference type="PANTHER" id="PTHR11465">
    <property type="entry name" value="CATALASE"/>
    <property type="match status" value="1"/>
</dbReference>
<dbReference type="OrthoDB" id="6880011at2759"/>
<dbReference type="AlphaFoldDB" id="A0A8S4RQN6"/>
<dbReference type="GO" id="GO:0004096">
    <property type="term" value="F:catalase activity"/>
    <property type="evidence" value="ECO:0007669"/>
    <property type="project" value="UniProtKB-EC"/>
</dbReference>
<dbReference type="GO" id="GO:0046872">
    <property type="term" value="F:metal ion binding"/>
    <property type="evidence" value="ECO:0007669"/>
    <property type="project" value="UniProtKB-KW"/>
</dbReference>
<protein>
    <submittedName>
        <fullName evidence="11">Jg14226 protein</fullName>
    </submittedName>
</protein>
<feature type="signal peptide" evidence="9">
    <location>
        <begin position="1"/>
        <end position="17"/>
    </location>
</feature>
<dbReference type="PANTHER" id="PTHR11465:SF9">
    <property type="entry name" value="CATALASE"/>
    <property type="match status" value="1"/>
</dbReference>
<dbReference type="Gene3D" id="2.40.180.10">
    <property type="entry name" value="Catalase core domain"/>
    <property type="match status" value="1"/>
</dbReference>
<dbReference type="InterPro" id="IPR018028">
    <property type="entry name" value="Catalase"/>
</dbReference>
<dbReference type="GO" id="GO:0042542">
    <property type="term" value="P:response to hydrogen peroxide"/>
    <property type="evidence" value="ECO:0007669"/>
    <property type="project" value="TreeGrafter"/>
</dbReference>
<dbReference type="SUPFAM" id="SSF56634">
    <property type="entry name" value="Heme-dependent catalase-like"/>
    <property type="match status" value="1"/>
</dbReference>
<feature type="binding site" description="axial binding residue" evidence="8">
    <location>
        <position position="372"/>
    </location>
    <ligand>
        <name>heme</name>
        <dbReference type="ChEBI" id="CHEBI:30413"/>
    </ligand>
    <ligandPart>
        <name>Fe</name>
        <dbReference type="ChEBI" id="CHEBI:18248"/>
    </ligandPart>
</feature>
<dbReference type="GO" id="GO:0020037">
    <property type="term" value="F:heme binding"/>
    <property type="evidence" value="ECO:0007669"/>
    <property type="project" value="InterPro"/>
</dbReference>
<reference evidence="11" key="1">
    <citation type="submission" date="2022-03" db="EMBL/GenBank/DDBJ databases">
        <authorList>
            <person name="Lindestad O."/>
        </authorList>
    </citation>
    <scope>NUCLEOTIDE SEQUENCE</scope>
</reference>
<keyword evidence="3 8" id="KW-0349">Heme</keyword>
<evidence type="ECO:0000256" key="2">
    <source>
        <dbReference type="ARBA" id="ARBA00022559"/>
    </source>
</evidence>
<dbReference type="PRINTS" id="PR00067">
    <property type="entry name" value="CATALASE"/>
</dbReference>
<feature type="domain" description="Catalase core" evidence="10">
    <location>
        <begin position="45"/>
        <end position="431"/>
    </location>
</feature>
<dbReference type="GO" id="GO:0042744">
    <property type="term" value="P:hydrogen peroxide catabolic process"/>
    <property type="evidence" value="ECO:0007669"/>
    <property type="project" value="UniProtKB-KW"/>
</dbReference>
<dbReference type="Proteomes" id="UP000838756">
    <property type="component" value="Unassembled WGS sequence"/>
</dbReference>
<evidence type="ECO:0000256" key="4">
    <source>
        <dbReference type="ARBA" id="ARBA00022723"/>
    </source>
</evidence>
<dbReference type="PIRSF" id="PIRSF038928">
    <property type="entry name" value="Catalase_clade1-3"/>
    <property type="match status" value="1"/>
</dbReference>
<keyword evidence="4 8" id="KW-0479">Metal-binding</keyword>
<dbReference type="InterPro" id="IPR010582">
    <property type="entry name" value="Catalase_immune_responsive"/>
</dbReference>
<dbReference type="EMBL" id="CAKXAJ010025535">
    <property type="protein sequence ID" value="CAH2240631.1"/>
    <property type="molecule type" value="Genomic_DNA"/>
</dbReference>
<dbReference type="InterPro" id="IPR011614">
    <property type="entry name" value="Catalase_core"/>
</dbReference>